<reference evidence="3 4" key="1">
    <citation type="submission" date="2012-05" db="EMBL/GenBank/DDBJ databases">
        <title>Finished chromosome of genome of Chamaesiphon sp. PCC 6605.</title>
        <authorList>
            <consortium name="US DOE Joint Genome Institute"/>
            <person name="Gugger M."/>
            <person name="Coursin T."/>
            <person name="Rippka R."/>
            <person name="Tandeau De Marsac N."/>
            <person name="Huntemann M."/>
            <person name="Wei C.-L."/>
            <person name="Han J."/>
            <person name="Detter J.C."/>
            <person name="Han C."/>
            <person name="Tapia R."/>
            <person name="Chen A."/>
            <person name="Kyrpides N."/>
            <person name="Mavromatis K."/>
            <person name="Markowitz V."/>
            <person name="Szeto E."/>
            <person name="Ivanova N."/>
            <person name="Pagani I."/>
            <person name="Pati A."/>
            <person name="Goodwin L."/>
            <person name="Nordberg H.P."/>
            <person name="Cantor M.N."/>
            <person name="Hua S.X."/>
            <person name="Woyke T."/>
            <person name="Kerfeld C.A."/>
        </authorList>
    </citation>
    <scope>NUCLEOTIDE SEQUENCE [LARGE SCALE GENOMIC DNA]</scope>
    <source>
        <strain evidence="4">ATCC 27169 / PCC 6605</strain>
    </source>
</reference>
<feature type="chain" id="PRO_5003937266" evidence="1">
    <location>
        <begin position="27"/>
        <end position="342"/>
    </location>
</feature>
<dbReference type="InterPro" id="IPR029058">
    <property type="entry name" value="AB_hydrolase_fold"/>
</dbReference>
<protein>
    <submittedName>
        <fullName evidence="3">X-Pro dipeptidyl-peptidase (S15 family)</fullName>
    </submittedName>
</protein>
<accession>K9UPC5</accession>
<dbReference type="InterPro" id="IPR051411">
    <property type="entry name" value="Polyketide_trans_af380"/>
</dbReference>
<dbReference type="PANTHER" id="PTHR47751:SF1">
    <property type="entry name" value="SUPERFAMILY HYDROLASE, PUTATIVE (AFU_ORTHOLOGUE AFUA_2G16580)-RELATED"/>
    <property type="match status" value="1"/>
</dbReference>
<dbReference type="HOGENOM" id="CLU_048587_4_0_3"/>
<sequence length="342" mass="37614">MKLSSRLLAMSLVMFGSTAAVTNVFAQTVSSPQQKIASNRQTFKPGINRVTFQSAGEKLVGNLYLPTNYKTGDKLPTVIVSGSWTTVKEQMAGKYAQKLAERGYAALAFDSRSFGESGGKLRSCESPTVKIQDIKNAISFLQTVDAVDKNRIAGLGICAGAGYMTTVAAEDDRLKSLITVALWLHNPAIVNQVYGGKAKVQQMIQTGRKAAASFAKTGKGDYLLATSKTDKTAVMFGDIDYYQNPQRGAIPQWNNRFAVATWAEWLTFNPMDKADRVKIPTLFIHSEKGAIPAGAKQFFATIPTTNKKIVWMNDYQQFDFYDRPDVMEKTLASIVDRLRSTL</sequence>
<dbReference type="GO" id="GO:0016787">
    <property type="term" value="F:hydrolase activity"/>
    <property type="evidence" value="ECO:0007669"/>
    <property type="project" value="InterPro"/>
</dbReference>
<name>K9UPC5_CHAP6</name>
<organism evidence="3 4">
    <name type="scientific">Chamaesiphon minutus (strain ATCC 27169 / PCC 6605)</name>
    <dbReference type="NCBI Taxonomy" id="1173020"/>
    <lineage>
        <taxon>Bacteria</taxon>
        <taxon>Bacillati</taxon>
        <taxon>Cyanobacteriota</taxon>
        <taxon>Cyanophyceae</taxon>
        <taxon>Gomontiellales</taxon>
        <taxon>Chamaesiphonaceae</taxon>
        <taxon>Chamaesiphon</taxon>
    </lineage>
</organism>
<evidence type="ECO:0000256" key="1">
    <source>
        <dbReference type="SAM" id="SignalP"/>
    </source>
</evidence>
<feature type="signal peptide" evidence="1">
    <location>
        <begin position="1"/>
        <end position="26"/>
    </location>
</feature>
<proteinExistence type="predicted"/>
<dbReference type="KEGG" id="cmp:Cha6605_5680"/>
<dbReference type="EMBL" id="CP003600">
    <property type="protein sequence ID" value="AFY96538.1"/>
    <property type="molecule type" value="Genomic_DNA"/>
</dbReference>
<feature type="domain" description="Xaa-Pro dipeptidyl-peptidase-like" evidence="2">
    <location>
        <begin position="56"/>
        <end position="306"/>
    </location>
</feature>
<evidence type="ECO:0000259" key="2">
    <source>
        <dbReference type="Pfam" id="PF02129"/>
    </source>
</evidence>
<dbReference type="RefSeq" id="WP_015162615.1">
    <property type="nucleotide sequence ID" value="NC_019697.1"/>
</dbReference>
<dbReference type="eggNOG" id="COG1073">
    <property type="taxonomic scope" value="Bacteria"/>
</dbReference>
<dbReference type="Gene3D" id="3.40.50.1820">
    <property type="entry name" value="alpha/beta hydrolase"/>
    <property type="match status" value="1"/>
</dbReference>
<evidence type="ECO:0000313" key="3">
    <source>
        <dbReference type="EMBL" id="AFY96538.1"/>
    </source>
</evidence>
<gene>
    <name evidence="3" type="ORF">Cha6605_5680</name>
</gene>
<keyword evidence="4" id="KW-1185">Reference proteome</keyword>
<dbReference type="InterPro" id="IPR000383">
    <property type="entry name" value="Xaa-Pro-like_dom"/>
</dbReference>
<dbReference type="Gene3D" id="1.10.10.800">
    <property type="match status" value="1"/>
</dbReference>
<dbReference type="AlphaFoldDB" id="K9UPC5"/>
<dbReference type="PANTHER" id="PTHR47751">
    <property type="entry name" value="SUPERFAMILY HYDROLASE, PUTATIVE (AFU_ORTHOLOGUE AFUA_2G16580)-RELATED"/>
    <property type="match status" value="1"/>
</dbReference>
<dbReference type="Pfam" id="PF02129">
    <property type="entry name" value="Peptidase_S15"/>
    <property type="match status" value="1"/>
</dbReference>
<dbReference type="SUPFAM" id="SSF53474">
    <property type="entry name" value="alpha/beta-Hydrolases"/>
    <property type="match status" value="1"/>
</dbReference>
<dbReference type="Proteomes" id="UP000010366">
    <property type="component" value="Chromosome"/>
</dbReference>
<keyword evidence="1" id="KW-0732">Signal</keyword>
<evidence type="ECO:0000313" key="4">
    <source>
        <dbReference type="Proteomes" id="UP000010366"/>
    </source>
</evidence>